<feature type="transmembrane region" description="Helical" evidence="1">
    <location>
        <begin position="76"/>
        <end position="95"/>
    </location>
</feature>
<reference evidence="2 3" key="1">
    <citation type="submission" date="2022-06" db="EMBL/GenBank/DDBJ databases">
        <title>Isolation of gut microbiota from human fecal samples.</title>
        <authorList>
            <person name="Pamer E.G."/>
            <person name="Barat B."/>
            <person name="Waligurski E."/>
            <person name="Medina S."/>
            <person name="Paddock L."/>
            <person name="Mostad J."/>
        </authorList>
    </citation>
    <scope>NUCLEOTIDE SEQUENCE [LARGE SCALE GENOMIC DNA]</scope>
    <source>
        <strain evidence="2 3">DFI.9.73</strain>
    </source>
</reference>
<keyword evidence="1" id="KW-0472">Membrane</keyword>
<protein>
    <recommendedName>
        <fullName evidence="4">ECF transporter S component</fullName>
    </recommendedName>
</protein>
<evidence type="ECO:0008006" key="4">
    <source>
        <dbReference type="Google" id="ProtNLM"/>
    </source>
</evidence>
<feature type="transmembrane region" description="Helical" evidence="1">
    <location>
        <begin position="7"/>
        <end position="23"/>
    </location>
</feature>
<keyword evidence="1" id="KW-1133">Transmembrane helix</keyword>
<proteinExistence type="predicted"/>
<feature type="transmembrane region" description="Helical" evidence="1">
    <location>
        <begin position="29"/>
        <end position="46"/>
    </location>
</feature>
<dbReference type="RefSeq" id="WP_147578556.1">
    <property type="nucleotide sequence ID" value="NZ_CABKVV010000013.1"/>
</dbReference>
<keyword evidence="3" id="KW-1185">Reference proteome</keyword>
<dbReference type="EMBL" id="JANFZH010000025">
    <property type="protein sequence ID" value="MCQ4840537.1"/>
    <property type="molecule type" value="Genomic_DNA"/>
</dbReference>
<keyword evidence="1" id="KW-0812">Transmembrane</keyword>
<feature type="transmembrane region" description="Helical" evidence="1">
    <location>
        <begin position="53"/>
        <end position="70"/>
    </location>
</feature>
<organism evidence="2 3">
    <name type="scientific">Neglectibacter timonensis</name>
    <dbReference type="NCBI Taxonomy" id="1776382"/>
    <lineage>
        <taxon>Bacteria</taxon>
        <taxon>Bacillati</taxon>
        <taxon>Bacillota</taxon>
        <taxon>Clostridia</taxon>
        <taxon>Eubacteriales</taxon>
        <taxon>Oscillospiraceae</taxon>
        <taxon>Neglectibacter</taxon>
    </lineage>
</organism>
<accession>A0ABT1S0S5</accession>
<feature type="transmembrane region" description="Helical" evidence="1">
    <location>
        <begin position="140"/>
        <end position="165"/>
    </location>
</feature>
<dbReference type="Proteomes" id="UP001524473">
    <property type="component" value="Unassembled WGS sequence"/>
</dbReference>
<evidence type="ECO:0000313" key="2">
    <source>
        <dbReference type="EMBL" id="MCQ4840537.1"/>
    </source>
</evidence>
<comment type="caution">
    <text evidence="2">The sequence shown here is derived from an EMBL/GenBank/DDBJ whole genome shotgun (WGS) entry which is preliminary data.</text>
</comment>
<sequence length="179" mass="19467">MKNSMKVAFCGIVAALSAVLMFLTGLVPVATLAIPAIAGCLLIPVVVESGLSWGFGVYAVCSVLSFLLAADREAALFYVLFFGYYPALYAVLGRVKNKVLRILAKLLVFNAAVVIETLISIYLLGIPLETISFLGPFTPVVLLVLANAVFLLYDSALNGLILLYVHRIHEQVKRMFRLK</sequence>
<name>A0ABT1S0S5_9FIRM</name>
<evidence type="ECO:0000256" key="1">
    <source>
        <dbReference type="SAM" id="Phobius"/>
    </source>
</evidence>
<evidence type="ECO:0000313" key="3">
    <source>
        <dbReference type="Proteomes" id="UP001524473"/>
    </source>
</evidence>
<gene>
    <name evidence="2" type="ORF">NE695_11515</name>
</gene>
<feature type="transmembrane region" description="Helical" evidence="1">
    <location>
        <begin position="107"/>
        <end position="128"/>
    </location>
</feature>
<dbReference type="GeneID" id="90532494"/>